<keyword evidence="3" id="KW-0472">Membrane</keyword>
<comment type="similarity">
    <text evidence="1">Belongs to the ATPase alpha/beta chains family.</text>
</comment>
<gene>
    <name evidence="4" type="ORF">EJD97_018666</name>
</gene>
<dbReference type="InterPro" id="IPR036121">
    <property type="entry name" value="ATPase_F1/V1/A1_a/bsu_N_sf"/>
</dbReference>
<keyword evidence="2" id="KW-0813">Transport</keyword>
<dbReference type="GO" id="GO:1902600">
    <property type="term" value="P:proton transmembrane transport"/>
    <property type="evidence" value="ECO:0007669"/>
    <property type="project" value="InterPro"/>
</dbReference>
<sequence>MSNIYNALVVQGRDSVGQPINMACEVQQLLGNNRHLSMFKQLISKRLLCHLFLFLNPSCPIAVVVRYQSSPS</sequence>
<dbReference type="AlphaFoldDB" id="A0A6N2B8J5"/>
<dbReference type="EMBL" id="RXGB01005148">
    <property type="protein sequence ID" value="TMW88353.1"/>
    <property type="molecule type" value="Genomic_DNA"/>
</dbReference>
<keyword evidence="3" id="KW-0812">Transmembrane</keyword>
<accession>A0A6N2B8J5</accession>
<comment type="caution">
    <text evidence="4">The sequence shown here is derived from an EMBL/GenBank/DDBJ whole genome shotgun (WGS) entry which is preliminary data.</text>
</comment>
<evidence type="ECO:0000313" key="4">
    <source>
        <dbReference type="EMBL" id="TMW88353.1"/>
    </source>
</evidence>
<proteinExistence type="inferred from homology"/>
<name>A0A6N2B8J5_SOLCI</name>
<protein>
    <submittedName>
        <fullName evidence="4">Uncharacterized protein</fullName>
    </submittedName>
</protein>
<evidence type="ECO:0000256" key="1">
    <source>
        <dbReference type="ARBA" id="ARBA00008936"/>
    </source>
</evidence>
<evidence type="ECO:0000256" key="2">
    <source>
        <dbReference type="ARBA" id="ARBA00022448"/>
    </source>
</evidence>
<dbReference type="GO" id="GO:0046034">
    <property type="term" value="P:ATP metabolic process"/>
    <property type="evidence" value="ECO:0007669"/>
    <property type="project" value="InterPro"/>
</dbReference>
<dbReference type="SUPFAM" id="SSF50615">
    <property type="entry name" value="N-terminal domain of alpha and beta subunits of F1 ATP synthase"/>
    <property type="match status" value="1"/>
</dbReference>
<reference evidence="4" key="1">
    <citation type="submission" date="2019-05" db="EMBL/GenBank/DDBJ databases">
        <title>The de novo reference genome and transcriptome assemblies of the wild tomato species Solanum chilense.</title>
        <authorList>
            <person name="Stam R."/>
            <person name="Nosenko T."/>
            <person name="Hoerger A.C."/>
            <person name="Stephan W."/>
            <person name="Seidel M.A."/>
            <person name="Kuhn J.M.M."/>
            <person name="Haberer G."/>
            <person name="Tellier A."/>
        </authorList>
    </citation>
    <scope>NUCLEOTIDE SEQUENCE</scope>
    <source>
        <tissue evidence="4">Mature leaves</tissue>
    </source>
</reference>
<evidence type="ECO:0000256" key="3">
    <source>
        <dbReference type="SAM" id="Phobius"/>
    </source>
</evidence>
<organism evidence="4">
    <name type="scientific">Solanum chilense</name>
    <name type="common">Tomato</name>
    <name type="synonym">Lycopersicon chilense</name>
    <dbReference type="NCBI Taxonomy" id="4083"/>
    <lineage>
        <taxon>Eukaryota</taxon>
        <taxon>Viridiplantae</taxon>
        <taxon>Streptophyta</taxon>
        <taxon>Embryophyta</taxon>
        <taxon>Tracheophyta</taxon>
        <taxon>Spermatophyta</taxon>
        <taxon>Magnoliopsida</taxon>
        <taxon>eudicotyledons</taxon>
        <taxon>Gunneridae</taxon>
        <taxon>Pentapetalae</taxon>
        <taxon>asterids</taxon>
        <taxon>lamiids</taxon>
        <taxon>Solanales</taxon>
        <taxon>Solanaceae</taxon>
        <taxon>Solanoideae</taxon>
        <taxon>Solaneae</taxon>
        <taxon>Solanum</taxon>
        <taxon>Solanum subgen. Lycopersicon</taxon>
    </lineage>
</organism>
<feature type="transmembrane region" description="Helical" evidence="3">
    <location>
        <begin position="47"/>
        <end position="67"/>
    </location>
</feature>
<keyword evidence="3" id="KW-1133">Transmembrane helix</keyword>